<evidence type="ECO:0000256" key="7">
    <source>
        <dbReference type="ARBA" id="ARBA00022777"/>
    </source>
</evidence>
<dbReference type="GO" id="GO:0016301">
    <property type="term" value="F:kinase activity"/>
    <property type="evidence" value="ECO:0007669"/>
    <property type="project" value="UniProtKB-KW"/>
</dbReference>
<dbReference type="PANTHER" id="PTHR43071">
    <property type="entry name" value="2-AMINO-4-HYDROXY-6-HYDROXYMETHYLDIHYDROPTERIDINE PYROPHOSPHOKINASE"/>
    <property type="match status" value="1"/>
</dbReference>
<dbReference type="GO" id="GO:0005524">
    <property type="term" value="F:ATP binding"/>
    <property type="evidence" value="ECO:0007669"/>
    <property type="project" value="UniProtKB-KW"/>
</dbReference>
<evidence type="ECO:0000256" key="1">
    <source>
        <dbReference type="ARBA" id="ARBA00005051"/>
    </source>
</evidence>
<evidence type="ECO:0000256" key="6">
    <source>
        <dbReference type="ARBA" id="ARBA00022741"/>
    </source>
</evidence>
<dbReference type="GO" id="GO:0046656">
    <property type="term" value="P:folic acid biosynthetic process"/>
    <property type="evidence" value="ECO:0007669"/>
    <property type="project" value="UniProtKB-KW"/>
</dbReference>
<evidence type="ECO:0000256" key="12">
    <source>
        <dbReference type="ARBA" id="ARBA00033413"/>
    </source>
</evidence>
<keyword evidence="15" id="KW-1185">Reference proteome</keyword>
<evidence type="ECO:0000256" key="2">
    <source>
        <dbReference type="ARBA" id="ARBA00005810"/>
    </source>
</evidence>
<evidence type="ECO:0000256" key="4">
    <source>
        <dbReference type="ARBA" id="ARBA00016218"/>
    </source>
</evidence>
<protein>
    <recommendedName>
        <fullName evidence="4">2-amino-4-hydroxy-6-hydroxymethyldihydropteridine pyrophosphokinase</fullName>
        <ecNumber evidence="3">2.7.6.3</ecNumber>
    </recommendedName>
    <alternativeName>
        <fullName evidence="11">6-hydroxymethyl-7,8-dihydropterin pyrophosphokinase</fullName>
    </alternativeName>
    <alternativeName>
        <fullName evidence="12">7,8-dihydro-6-hydroxymethylpterin-pyrophosphokinase</fullName>
    </alternativeName>
</protein>
<evidence type="ECO:0000256" key="8">
    <source>
        <dbReference type="ARBA" id="ARBA00022840"/>
    </source>
</evidence>
<dbReference type="SUPFAM" id="SSF55083">
    <property type="entry name" value="6-hydroxymethyl-7,8-dihydropterin pyrophosphokinase, HPPK"/>
    <property type="match status" value="1"/>
</dbReference>
<dbReference type="Pfam" id="PF01288">
    <property type="entry name" value="HPPK"/>
    <property type="match status" value="1"/>
</dbReference>
<dbReference type="InterPro" id="IPR000550">
    <property type="entry name" value="Hppk"/>
</dbReference>
<evidence type="ECO:0000256" key="9">
    <source>
        <dbReference type="ARBA" id="ARBA00022909"/>
    </source>
</evidence>
<evidence type="ECO:0000256" key="5">
    <source>
        <dbReference type="ARBA" id="ARBA00022679"/>
    </source>
</evidence>
<evidence type="ECO:0000313" key="14">
    <source>
        <dbReference type="EMBL" id="MBB3999157.1"/>
    </source>
</evidence>
<dbReference type="UniPathway" id="UPA00077">
    <property type="reaction ID" value="UER00155"/>
</dbReference>
<dbReference type="Proteomes" id="UP000542776">
    <property type="component" value="Unassembled WGS sequence"/>
</dbReference>
<keyword evidence="6" id="KW-0547">Nucleotide-binding</keyword>
<keyword evidence="8" id="KW-0067">ATP-binding</keyword>
<dbReference type="RefSeq" id="WP_183200712.1">
    <property type="nucleotide sequence ID" value="NZ_JACIEK010000008.1"/>
</dbReference>
<comment type="function">
    <text evidence="10">Catalyzes the transfer of pyrophosphate from adenosine triphosphate (ATP) to 6-hydroxymethyl-7,8-dihydropterin, an enzymatic step in folate biosynthesis pathway.</text>
</comment>
<dbReference type="PANTHER" id="PTHR43071:SF1">
    <property type="entry name" value="2-AMINO-4-HYDROXY-6-HYDROXYMETHYLDIHYDROPTERIDINE PYROPHOSPHOKINASE"/>
    <property type="match status" value="1"/>
</dbReference>
<feature type="domain" description="7,8-dihydro-6-hydroxymethylpterin-pyrophosphokinase" evidence="13">
    <location>
        <begin position="88"/>
        <end position="99"/>
    </location>
</feature>
<dbReference type="GO" id="GO:0046654">
    <property type="term" value="P:tetrahydrofolate biosynthetic process"/>
    <property type="evidence" value="ECO:0007669"/>
    <property type="project" value="UniProtKB-UniPathway"/>
</dbReference>
<name>A0A7W6H5W8_9HYPH</name>
<dbReference type="PROSITE" id="PS00794">
    <property type="entry name" value="HPPK"/>
    <property type="match status" value="1"/>
</dbReference>
<dbReference type="CDD" id="cd00483">
    <property type="entry name" value="HPPK"/>
    <property type="match status" value="1"/>
</dbReference>
<keyword evidence="7 14" id="KW-0418">Kinase</keyword>
<gene>
    <name evidence="14" type="ORF">GGR04_003016</name>
</gene>
<evidence type="ECO:0000256" key="10">
    <source>
        <dbReference type="ARBA" id="ARBA00029409"/>
    </source>
</evidence>
<evidence type="ECO:0000259" key="13">
    <source>
        <dbReference type="PROSITE" id="PS00794"/>
    </source>
</evidence>
<comment type="pathway">
    <text evidence="1">Cofactor biosynthesis; tetrahydrofolate biosynthesis; 2-amino-4-hydroxy-6-hydroxymethyl-7,8-dihydropteridine diphosphate from 7,8-dihydroneopterin triphosphate: step 4/4.</text>
</comment>
<organism evidence="14 15">
    <name type="scientific">Aureimonas pseudogalii</name>
    <dbReference type="NCBI Taxonomy" id="1744844"/>
    <lineage>
        <taxon>Bacteria</taxon>
        <taxon>Pseudomonadati</taxon>
        <taxon>Pseudomonadota</taxon>
        <taxon>Alphaproteobacteria</taxon>
        <taxon>Hyphomicrobiales</taxon>
        <taxon>Aurantimonadaceae</taxon>
        <taxon>Aureimonas</taxon>
    </lineage>
</organism>
<dbReference type="GO" id="GO:0003848">
    <property type="term" value="F:2-amino-4-hydroxy-6-hydroxymethyldihydropteridine diphosphokinase activity"/>
    <property type="evidence" value="ECO:0007669"/>
    <property type="project" value="UniProtKB-EC"/>
</dbReference>
<evidence type="ECO:0000313" key="15">
    <source>
        <dbReference type="Proteomes" id="UP000542776"/>
    </source>
</evidence>
<accession>A0A7W6H5W8</accession>
<keyword evidence="5 14" id="KW-0808">Transferase</keyword>
<dbReference type="EC" id="2.7.6.3" evidence="3"/>
<comment type="similarity">
    <text evidence="2">Belongs to the HPPK family.</text>
</comment>
<dbReference type="Gene3D" id="3.30.70.560">
    <property type="entry name" value="7,8-Dihydro-6-hydroxymethylpterin-pyrophosphokinase HPPK"/>
    <property type="match status" value="1"/>
</dbReference>
<keyword evidence="9" id="KW-0289">Folate biosynthesis</keyword>
<dbReference type="EMBL" id="JACIEK010000008">
    <property type="protein sequence ID" value="MBB3999157.1"/>
    <property type="molecule type" value="Genomic_DNA"/>
</dbReference>
<evidence type="ECO:0000256" key="3">
    <source>
        <dbReference type="ARBA" id="ARBA00013253"/>
    </source>
</evidence>
<comment type="caution">
    <text evidence="14">The sequence shown here is derived from an EMBL/GenBank/DDBJ whole genome shotgun (WGS) entry which is preliminary data.</text>
</comment>
<dbReference type="NCBIfam" id="TIGR01498">
    <property type="entry name" value="folK"/>
    <property type="match status" value="1"/>
</dbReference>
<proteinExistence type="inferred from homology"/>
<reference evidence="14 15" key="1">
    <citation type="submission" date="2020-08" db="EMBL/GenBank/DDBJ databases">
        <title>Genomic Encyclopedia of Type Strains, Phase IV (KMG-IV): sequencing the most valuable type-strain genomes for metagenomic binning, comparative biology and taxonomic classification.</title>
        <authorList>
            <person name="Goeker M."/>
        </authorList>
    </citation>
    <scope>NUCLEOTIDE SEQUENCE [LARGE SCALE GENOMIC DNA]</scope>
    <source>
        <strain evidence="14 15">DSM 102238</strain>
    </source>
</reference>
<dbReference type="AlphaFoldDB" id="A0A7W6H5W8"/>
<dbReference type="InterPro" id="IPR035907">
    <property type="entry name" value="Hppk_sf"/>
</dbReference>
<evidence type="ECO:0000256" key="11">
    <source>
        <dbReference type="ARBA" id="ARBA00029766"/>
    </source>
</evidence>
<sequence>MTHAYLSLGGNLGDPRRQMAEALQVLEAEPGHSVLAVSPLYRTPPWGKTDQPDFLNACAAIFTTLSPTAFLTLCLDVERLLHRRRGVRWGPRTIDLDILDFGGQIVAEEALQLPHPRMLGRAFVLLPLSRIAPDLRIAGRTIDSWLAEVPQDGIEIADEASDWWRPPLSPPAMPA</sequence>